<dbReference type="EMBL" id="CM007372">
    <property type="protein sequence ID" value="OIW00067.1"/>
    <property type="molecule type" value="Genomic_DNA"/>
</dbReference>
<evidence type="ECO:0000313" key="3">
    <source>
        <dbReference type="Proteomes" id="UP000188354"/>
    </source>
</evidence>
<dbReference type="Proteomes" id="UP000188354">
    <property type="component" value="Chromosome LG12"/>
</dbReference>
<organism evidence="2 3">
    <name type="scientific">Lupinus angustifolius</name>
    <name type="common">Narrow-leaved blue lupine</name>
    <dbReference type="NCBI Taxonomy" id="3871"/>
    <lineage>
        <taxon>Eukaryota</taxon>
        <taxon>Viridiplantae</taxon>
        <taxon>Streptophyta</taxon>
        <taxon>Embryophyta</taxon>
        <taxon>Tracheophyta</taxon>
        <taxon>Spermatophyta</taxon>
        <taxon>Magnoliopsida</taxon>
        <taxon>eudicotyledons</taxon>
        <taxon>Gunneridae</taxon>
        <taxon>Pentapetalae</taxon>
        <taxon>rosids</taxon>
        <taxon>fabids</taxon>
        <taxon>Fabales</taxon>
        <taxon>Fabaceae</taxon>
        <taxon>Papilionoideae</taxon>
        <taxon>50 kb inversion clade</taxon>
        <taxon>genistoids sensu lato</taxon>
        <taxon>core genistoids</taxon>
        <taxon>Genisteae</taxon>
        <taxon>Lupinus</taxon>
    </lineage>
</organism>
<proteinExistence type="predicted"/>
<name>A0A4P1R321_LUPAN</name>
<reference evidence="2 3" key="1">
    <citation type="journal article" date="2017" name="Plant Biotechnol. J.">
        <title>A comprehensive draft genome sequence for lupin (Lupinus angustifolius), an emerging health food: insights into plant-microbe interactions and legume evolution.</title>
        <authorList>
            <person name="Hane J.K."/>
            <person name="Ming Y."/>
            <person name="Kamphuis L.G."/>
            <person name="Nelson M.N."/>
            <person name="Garg G."/>
            <person name="Atkins C.A."/>
            <person name="Bayer P.E."/>
            <person name="Bravo A."/>
            <person name="Bringans S."/>
            <person name="Cannon S."/>
            <person name="Edwards D."/>
            <person name="Foley R."/>
            <person name="Gao L.L."/>
            <person name="Harrison M.J."/>
            <person name="Huang W."/>
            <person name="Hurgobin B."/>
            <person name="Li S."/>
            <person name="Liu C.W."/>
            <person name="McGrath A."/>
            <person name="Morahan G."/>
            <person name="Murray J."/>
            <person name="Weller J."/>
            <person name="Jian J."/>
            <person name="Singh K.B."/>
        </authorList>
    </citation>
    <scope>NUCLEOTIDE SEQUENCE [LARGE SCALE GENOMIC DNA]</scope>
    <source>
        <strain evidence="3">cv. Tanjil</strain>
        <tissue evidence="2">Whole plant</tissue>
    </source>
</reference>
<sequence length="71" mass="7732">MGSEAPSWAEQWGAGGIGSMEDNDNRSQKDITENKNSGSKSGLTKAKATVTNCVKWIKSLFKRLLLDEDTV</sequence>
<dbReference type="STRING" id="3871.A0A4P1R321"/>
<dbReference type="AlphaFoldDB" id="A0A4P1R321"/>
<feature type="region of interest" description="Disordered" evidence="1">
    <location>
        <begin position="1"/>
        <end position="47"/>
    </location>
</feature>
<accession>A0A4P1R321</accession>
<protein>
    <submittedName>
        <fullName evidence="2">Uncharacterized protein</fullName>
    </submittedName>
</protein>
<dbReference type="Gramene" id="OIW00067">
    <property type="protein sequence ID" value="OIW00067"/>
    <property type="gene ID" value="TanjilG_26404"/>
</dbReference>
<feature type="compositionally biased region" description="Basic and acidic residues" evidence="1">
    <location>
        <begin position="23"/>
        <end position="33"/>
    </location>
</feature>
<evidence type="ECO:0000313" key="2">
    <source>
        <dbReference type="EMBL" id="OIW00067.1"/>
    </source>
</evidence>
<keyword evidence="3" id="KW-1185">Reference proteome</keyword>
<evidence type="ECO:0000256" key="1">
    <source>
        <dbReference type="SAM" id="MobiDB-lite"/>
    </source>
</evidence>
<gene>
    <name evidence="2" type="ORF">TanjilG_26404</name>
</gene>